<evidence type="ECO:0000313" key="1">
    <source>
        <dbReference type="EMBL" id="ALU27155.1"/>
    </source>
</evidence>
<reference evidence="1 2" key="1">
    <citation type="journal article" date="2016" name="J. Zhejiang Univ. Sci. B">
        <title>Antibiotic resistance mechanisms of Myroides sp.</title>
        <authorList>
            <person name="Hu S."/>
            <person name="Yuan S."/>
            <person name="Qu H."/>
            <person name="Jiang T."/>
            <person name="Zhou Y."/>
            <person name="Wang M."/>
            <person name="Ming D."/>
        </authorList>
    </citation>
    <scope>NUCLEOTIDE SEQUENCE [LARGE SCALE GENOMIC DNA]</scope>
    <source>
        <strain evidence="1 2">PR63039</strain>
    </source>
</reference>
<evidence type="ECO:0000313" key="2">
    <source>
        <dbReference type="Proteomes" id="UP000069030"/>
    </source>
</evidence>
<proteinExistence type="predicted"/>
<dbReference type="GeneID" id="66975787"/>
<accession>A0A0S7ECH7</accession>
<dbReference type="EMBL" id="CP013690">
    <property type="protein sequence ID" value="ALU27155.1"/>
    <property type="molecule type" value="Genomic_DNA"/>
</dbReference>
<dbReference type="RefSeq" id="WP_006258985.1">
    <property type="nucleotide sequence ID" value="NZ_BCMQ01000003.1"/>
</dbReference>
<dbReference type="KEGG" id="mod:AS202_13750"/>
<protein>
    <submittedName>
        <fullName evidence="1">Uncharacterized protein</fullName>
    </submittedName>
</protein>
<dbReference type="Proteomes" id="UP000069030">
    <property type="component" value="Chromosome"/>
</dbReference>
<dbReference type="AlphaFoldDB" id="A0A0S7ECH7"/>
<name>A0A0S7ECH7_9FLAO</name>
<sequence length="184" mass="21743">MKRLILLFVLLVLYGCTDKSGINLDKHFLEKLAFDYPLQVTDDRDTLPSNYNFINLYARCSEKQVTVIRLTSLMRLYDQSSKSVTFYEFIEKTLNQQRVLDNSKETSCFDLVDSVTGEYERLSFDEFIDLYFSKSLSDQYILKQDVDPKTIDTIAYYCFINNYLVEFDCYIGLYHLYKISDIIE</sequence>
<dbReference type="PROSITE" id="PS51257">
    <property type="entry name" value="PROKAR_LIPOPROTEIN"/>
    <property type="match status" value="1"/>
</dbReference>
<organism evidence="1 2">
    <name type="scientific">Myroides odoratimimus</name>
    <dbReference type="NCBI Taxonomy" id="76832"/>
    <lineage>
        <taxon>Bacteria</taxon>
        <taxon>Pseudomonadati</taxon>
        <taxon>Bacteroidota</taxon>
        <taxon>Flavobacteriia</taxon>
        <taxon>Flavobacteriales</taxon>
        <taxon>Flavobacteriaceae</taxon>
        <taxon>Myroides</taxon>
    </lineage>
</organism>
<gene>
    <name evidence="1" type="ORF">AS202_13750</name>
</gene>